<dbReference type="EMBL" id="JBGMEL010000005">
    <property type="protein sequence ID" value="MFA0790297.1"/>
    <property type="molecule type" value="Genomic_DNA"/>
</dbReference>
<sequence>MNNSVSWGGVCLLIMGAVTLLFGGCDKHRPPVTLFSMDTIPERLSDWNLVNIIDGAFIPNDRVLPYGLNTGLFTDYAHKLRTVWMPMGTSANYAEEQFDYPVGTVLTKTFYYPRGAGETVVRTDSFASDYVVGRRGEALDMQAVRLVETRLLVKRENGWQAIPYIWNAEQTEAVYEIAGDITPLKLVADSGEVSTFTYVVPDANQCAGCHADNFTGKEISPLGPRARHLNRTYPYSSGTENQLSHWQKAGYLRGVPELALLPSLPSYADTSKPLENRARAYLDINCGHCHNPAGAADTSGLMLHYSETDRRKLGLCKPPVAAGTGSGGRVFAIVPGEPDHSILNFRVESRDPGAMMPELGRSLVHEEGVDLLRQWVAAMSGSCS</sequence>
<evidence type="ECO:0000313" key="2">
    <source>
        <dbReference type="Proteomes" id="UP001569414"/>
    </source>
</evidence>
<dbReference type="InterPro" id="IPR022269">
    <property type="entry name" value="SO_2930-like_C"/>
</dbReference>
<dbReference type="Proteomes" id="UP001569414">
    <property type="component" value="Unassembled WGS sequence"/>
</dbReference>
<evidence type="ECO:0000313" key="1">
    <source>
        <dbReference type="EMBL" id="MFA0790297.1"/>
    </source>
</evidence>
<protein>
    <submittedName>
        <fullName evidence="1">SO2930 family diheme c-type cytochrome</fullName>
    </submittedName>
</protein>
<reference evidence="1 2" key="1">
    <citation type="submission" date="2024-08" db="EMBL/GenBank/DDBJ databases">
        <authorList>
            <person name="Ishaq N."/>
        </authorList>
    </citation>
    <scope>NUCLEOTIDE SEQUENCE [LARGE SCALE GENOMIC DNA]</scope>
    <source>
        <strain evidence="1 2">JCM 30400</strain>
    </source>
</reference>
<name>A0ABV4NLN2_9GAMM</name>
<accession>A0ABV4NLN2</accession>
<proteinExistence type="predicted"/>
<keyword evidence="2" id="KW-1185">Reference proteome</keyword>
<gene>
    <name evidence="1" type="ORF">ACCI51_07045</name>
</gene>
<comment type="caution">
    <text evidence="1">The sequence shown here is derived from an EMBL/GenBank/DDBJ whole genome shotgun (WGS) entry which is preliminary data.</text>
</comment>
<dbReference type="RefSeq" id="WP_371843094.1">
    <property type="nucleotide sequence ID" value="NZ_JBGMEL010000005.1"/>
</dbReference>
<dbReference type="NCBIfam" id="TIGR03806">
    <property type="entry name" value="chp_HNE_0200"/>
    <property type="match status" value="1"/>
</dbReference>
<organism evidence="1 2">
    <name type="scientific">Microbulbifer echini</name>
    <dbReference type="NCBI Taxonomy" id="1529067"/>
    <lineage>
        <taxon>Bacteria</taxon>
        <taxon>Pseudomonadati</taxon>
        <taxon>Pseudomonadota</taxon>
        <taxon>Gammaproteobacteria</taxon>
        <taxon>Cellvibrionales</taxon>
        <taxon>Microbulbiferaceae</taxon>
        <taxon>Microbulbifer</taxon>
    </lineage>
</organism>